<dbReference type="SUPFAM" id="SSF55816">
    <property type="entry name" value="5'-nucleotidase (syn. UDP-sugar hydrolase), C-terminal domain"/>
    <property type="match status" value="1"/>
</dbReference>
<dbReference type="Pfam" id="PF02872">
    <property type="entry name" value="5_nucleotid_C"/>
    <property type="match status" value="1"/>
</dbReference>
<dbReference type="InterPro" id="IPR006179">
    <property type="entry name" value="5_nucleotidase/apyrase"/>
</dbReference>
<feature type="domain" description="5'-Nucleotidase C-terminal" evidence="1">
    <location>
        <begin position="88"/>
        <end position="225"/>
    </location>
</feature>
<dbReference type="InterPro" id="IPR008334">
    <property type="entry name" value="5'-Nucleotdase_C"/>
</dbReference>
<reference evidence="2 3" key="1">
    <citation type="submission" date="2015-08" db="EMBL/GenBank/DDBJ databases">
        <title>Whole genome sequence of Flavobacterium akiainvivens IK-1T, from decaying Wikstroemia oahuensis, an endemic Hawaiian shrub.</title>
        <authorList>
            <person name="Wan X."/>
            <person name="Hou S."/>
            <person name="Saito J."/>
            <person name="Donachie S."/>
        </authorList>
    </citation>
    <scope>NUCLEOTIDE SEQUENCE [LARGE SCALE GENOMIC DNA]</scope>
    <source>
        <strain evidence="2 3">IK-1</strain>
    </source>
</reference>
<sequence>MPIPKKYKTTASRFVSFLTISLLIACGSTKKWNNTVIDGKKIAITDHYTPVPEIESFIKPYREHINKDLDSVLAYCPETLDKSNSINGWQTTIGNLMADVTFQYADKALMARENRHVNVCLLNHGGIRAIISKGNVTTRTAFEIMPFENSTVVIALKGEQLMEIARYLAKEKKPHPLSGMEVHLSRDGAVTSVSVQGEPVEPEKIYNVATSDYLANGGDEMTFFAKGVATYDLDYKLRNLMIDYFKDIDTLPVTRTERIIQDK</sequence>
<evidence type="ECO:0000313" key="2">
    <source>
        <dbReference type="EMBL" id="KOS08040.1"/>
    </source>
</evidence>
<dbReference type="RefSeq" id="WP_054409818.1">
    <property type="nucleotide sequence ID" value="NZ_FOYA01000010.1"/>
</dbReference>
<dbReference type="PROSITE" id="PS51257">
    <property type="entry name" value="PROKAR_LIPOPROTEIN"/>
    <property type="match status" value="1"/>
</dbReference>
<protein>
    <submittedName>
        <fullName evidence="2">5'-nucleotidase</fullName>
    </submittedName>
</protein>
<dbReference type="PRINTS" id="PR01607">
    <property type="entry name" value="APYRASEFAMLY"/>
</dbReference>
<dbReference type="STRING" id="1202724.AM493_19780"/>
<organism evidence="2 3">
    <name type="scientific">Flavobacterium akiainvivens</name>
    <dbReference type="NCBI Taxonomy" id="1202724"/>
    <lineage>
        <taxon>Bacteria</taxon>
        <taxon>Pseudomonadati</taxon>
        <taxon>Bacteroidota</taxon>
        <taxon>Flavobacteriia</taxon>
        <taxon>Flavobacteriales</taxon>
        <taxon>Flavobacteriaceae</taxon>
        <taxon>Flavobacterium</taxon>
    </lineage>
</organism>
<dbReference type="AlphaFoldDB" id="A0A0M9VJQ8"/>
<dbReference type="PANTHER" id="PTHR11575:SF24">
    <property type="entry name" value="5'-NUCLEOTIDASE"/>
    <property type="match status" value="1"/>
</dbReference>
<dbReference type="GO" id="GO:0016787">
    <property type="term" value="F:hydrolase activity"/>
    <property type="evidence" value="ECO:0007669"/>
    <property type="project" value="InterPro"/>
</dbReference>
<evidence type="ECO:0000259" key="1">
    <source>
        <dbReference type="Pfam" id="PF02872"/>
    </source>
</evidence>
<dbReference type="PATRIC" id="fig|1202724.3.peg.4097"/>
<evidence type="ECO:0000313" key="3">
    <source>
        <dbReference type="Proteomes" id="UP000037755"/>
    </source>
</evidence>
<dbReference type="InterPro" id="IPR036907">
    <property type="entry name" value="5'-Nucleotdase_C_sf"/>
</dbReference>
<gene>
    <name evidence="2" type="ORF">AM493_19780</name>
</gene>
<dbReference type="PANTHER" id="PTHR11575">
    <property type="entry name" value="5'-NUCLEOTIDASE-RELATED"/>
    <property type="match status" value="1"/>
</dbReference>
<dbReference type="OrthoDB" id="4762412at2"/>
<dbReference type="EMBL" id="LIYD01000005">
    <property type="protein sequence ID" value="KOS08040.1"/>
    <property type="molecule type" value="Genomic_DNA"/>
</dbReference>
<dbReference type="GO" id="GO:0009166">
    <property type="term" value="P:nucleotide catabolic process"/>
    <property type="evidence" value="ECO:0007669"/>
    <property type="project" value="InterPro"/>
</dbReference>
<dbReference type="Proteomes" id="UP000037755">
    <property type="component" value="Unassembled WGS sequence"/>
</dbReference>
<comment type="caution">
    <text evidence="2">The sequence shown here is derived from an EMBL/GenBank/DDBJ whole genome shotgun (WGS) entry which is preliminary data.</text>
</comment>
<name>A0A0M9VJQ8_9FLAO</name>
<accession>A0A0M9VJQ8</accession>
<keyword evidence="3" id="KW-1185">Reference proteome</keyword>
<proteinExistence type="predicted"/>
<dbReference type="Gene3D" id="3.90.780.10">
    <property type="entry name" value="5'-Nucleotidase, C-terminal domain"/>
    <property type="match status" value="1"/>
</dbReference>